<evidence type="ECO:0000313" key="2">
    <source>
        <dbReference type="Proteomes" id="UP000033647"/>
    </source>
</evidence>
<comment type="caution">
    <text evidence="1">The sequence shown here is derived from an EMBL/GenBank/DDBJ whole genome shotgun (WGS) entry which is preliminary data.</text>
</comment>
<proteinExistence type="predicted"/>
<name>A0A0F4GJN5_9PEZI</name>
<gene>
    <name evidence="1" type="ORF">TI39_contig489g00001</name>
</gene>
<dbReference type="Proteomes" id="UP000033647">
    <property type="component" value="Unassembled WGS sequence"/>
</dbReference>
<reference evidence="1 2" key="1">
    <citation type="submission" date="2015-03" db="EMBL/GenBank/DDBJ databases">
        <title>RNA-seq based gene annotation and comparative genomics of four Zymoseptoria species reveal species-specific pathogenicity related genes and transposable element activity.</title>
        <authorList>
            <person name="Grandaubert J."/>
            <person name="Bhattacharyya A."/>
            <person name="Stukenbrock E.H."/>
        </authorList>
    </citation>
    <scope>NUCLEOTIDE SEQUENCE [LARGE SCALE GENOMIC DNA]</scope>
    <source>
        <strain evidence="1 2">Zb18110</strain>
    </source>
</reference>
<keyword evidence="2" id="KW-1185">Reference proteome</keyword>
<evidence type="ECO:0000313" key="1">
    <source>
        <dbReference type="EMBL" id="KJX97458.1"/>
    </source>
</evidence>
<organism evidence="1 2">
    <name type="scientific">Zymoseptoria brevis</name>
    <dbReference type="NCBI Taxonomy" id="1047168"/>
    <lineage>
        <taxon>Eukaryota</taxon>
        <taxon>Fungi</taxon>
        <taxon>Dikarya</taxon>
        <taxon>Ascomycota</taxon>
        <taxon>Pezizomycotina</taxon>
        <taxon>Dothideomycetes</taxon>
        <taxon>Dothideomycetidae</taxon>
        <taxon>Mycosphaerellales</taxon>
        <taxon>Mycosphaerellaceae</taxon>
        <taxon>Zymoseptoria</taxon>
    </lineage>
</organism>
<accession>A0A0F4GJN5</accession>
<dbReference type="EMBL" id="LAFY01000481">
    <property type="protein sequence ID" value="KJX97458.1"/>
    <property type="molecule type" value="Genomic_DNA"/>
</dbReference>
<sequence length="661" mass="75132">MAKPSRIGQPEVLLLSDRCARPDMNFQIPHYICSGDISDPKAYLAEQVLRGEQFLERPLSVWLSKEGDMRDIDGVAKRVHESTGKAGILSYAELYQIGFRVARNRGLDSRFQEIDVVAERVHDFMTPAHHDIMRNADILACAQLYRIGVDIAKKWGIDAFFPYDYPEELKEDAIKQDINIEPVPITADDPCAEGVSAELTEGLRSHRKHQALAPLGDRPSRRISKEPMRQVPLFRPQLGWVKPKSEKETGVRATDRTRRLESYIKREDYVPIDPLDPRLEAPYMKGCRPRPEEVQTSNKIQKTKQALVKLNKEFMGEPFKGGYAKYTLTECSRCEALVLLVYKAIRGDNAEEGVRRVDFTTEFNRDSVMQCFLATSLRTLLLMVEELRSFSGSTNIVLDHNLLKAELLKVLKNMWLAFQVYAKPSKGRVSDLRLVQLFDKIREFDPFHGAVNFTKRGVVIEYGGNPCNPWSNLALQKAFRGSDHCAPVGSISLPMRTGLLRGIDDSKFGAAELDREEREILETIWMVTEDILKTSPVYGTSVASQIMTRTIKVIEFLDAIAEIHAIEGSRQSLYTREIFPHTVVLCDELARIAMLYAKNYGDNEKKDKSITGRTATIIEVVQKLYAATARQHEDSLRGHEMLKARLEVVYNMWAYLEATLT</sequence>
<dbReference type="AlphaFoldDB" id="A0A0F4GJN5"/>
<protein>
    <submittedName>
        <fullName evidence="1">Uncharacterized protein</fullName>
    </submittedName>
</protein>